<evidence type="ECO:0008006" key="4">
    <source>
        <dbReference type="Google" id="ProtNLM"/>
    </source>
</evidence>
<evidence type="ECO:0000313" key="3">
    <source>
        <dbReference type="Proteomes" id="UP001597304"/>
    </source>
</evidence>
<proteinExistence type="predicted"/>
<feature type="chain" id="PRO_5045339894" description="DUF4156 domain-containing protein" evidence="1">
    <location>
        <begin position="18"/>
        <end position="96"/>
    </location>
</feature>
<gene>
    <name evidence="2" type="ORF">ACFSF0_17105</name>
</gene>
<reference evidence="3" key="1">
    <citation type="journal article" date="2019" name="Int. J. Syst. Evol. Microbiol.">
        <title>The Global Catalogue of Microorganisms (GCM) 10K type strain sequencing project: providing services to taxonomists for standard genome sequencing and annotation.</title>
        <authorList>
            <consortium name="The Broad Institute Genomics Platform"/>
            <consortium name="The Broad Institute Genome Sequencing Center for Infectious Disease"/>
            <person name="Wu L."/>
            <person name="Ma J."/>
        </authorList>
    </citation>
    <scope>NUCLEOTIDE SEQUENCE [LARGE SCALE GENOMIC DNA]</scope>
    <source>
        <strain evidence="3">LMG 29247</strain>
    </source>
</reference>
<dbReference type="RefSeq" id="WP_147914210.1">
    <property type="nucleotide sequence ID" value="NZ_JBHUEJ010000037.1"/>
</dbReference>
<dbReference type="Proteomes" id="UP001597304">
    <property type="component" value="Unassembled WGS sequence"/>
</dbReference>
<organism evidence="2 3">
    <name type="scientific">Ottowia flava</name>
    <dbReference type="NCBI Taxonomy" id="2675430"/>
    <lineage>
        <taxon>Bacteria</taxon>
        <taxon>Pseudomonadati</taxon>
        <taxon>Pseudomonadota</taxon>
        <taxon>Betaproteobacteria</taxon>
        <taxon>Burkholderiales</taxon>
        <taxon>Comamonadaceae</taxon>
        <taxon>Ottowia</taxon>
    </lineage>
</organism>
<evidence type="ECO:0000313" key="2">
    <source>
        <dbReference type="EMBL" id="MFD1712323.1"/>
    </source>
</evidence>
<sequence length="96" mass="9836">MYARWTTLIAAAGLALAAAGCAANDTGPVAGFDGSWTISKRGVVASTPEPLTRAAADAANAHCVALGKRFRHVDLKESPPGLLSAHAESELKFACD</sequence>
<accession>A0ABW4KXV7</accession>
<feature type="signal peptide" evidence="1">
    <location>
        <begin position="1"/>
        <end position="17"/>
    </location>
</feature>
<dbReference type="EMBL" id="JBHUEJ010000037">
    <property type="protein sequence ID" value="MFD1712323.1"/>
    <property type="molecule type" value="Genomic_DNA"/>
</dbReference>
<keyword evidence="3" id="KW-1185">Reference proteome</keyword>
<protein>
    <recommendedName>
        <fullName evidence="4">DUF4156 domain-containing protein</fullName>
    </recommendedName>
</protein>
<dbReference type="PROSITE" id="PS51257">
    <property type="entry name" value="PROKAR_LIPOPROTEIN"/>
    <property type="match status" value="1"/>
</dbReference>
<comment type="caution">
    <text evidence="2">The sequence shown here is derived from an EMBL/GenBank/DDBJ whole genome shotgun (WGS) entry which is preliminary data.</text>
</comment>
<evidence type="ECO:0000256" key="1">
    <source>
        <dbReference type="SAM" id="SignalP"/>
    </source>
</evidence>
<keyword evidence="1" id="KW-0732">Signal</keyword>
<name>A0ABW4KXV7_9BURK</name>